<dbReference type="InterPro" id="IPR028081">
    <property type="entry name" value="Leu-bd"/>
</dbReference>
<dbReference type="Gene3D" id="3.40.50.2300">
    <property type="match status" value="2"/>
</dbReference>
<keyword evidence="2 3" id="KW-0732">Signal</keyword>
<organism evidence="5">
    <name type="scientific">Desulfatirhabdium butyrativorans</name>
    <dbReference type="NCBI Taxonomy" id="340467"/>
    <lineage>
        <taxon>Bacteria</taxon>
        <taxon>Pseudomonadati</taxon>
        <taxon>Thermodesulfobacteriota</taxon>
        <taxon>Desulfobacteria</taxon>
        <taxon>Desulfobacterales</taxon>
        <taxon>Desulfatirhabdiaceae</taxon>
        <taxon>Desulfatirhabdium</taxon>
    </lineage>
</organism>
<feature type="domain" description="Leucine-binding protein" evidence="4">
    <location>
        <begin position="35"/>
        <end position="356"/>
    </location>
</feature>
<dbReference type="InterPro" id="IPR051010">
    <property type="entry name" value="BCAA_transport"/>
</dbReference>
<dbReference type="SUPFAM" id="SSF53822">
    <property type="entry name" value="Periplasmic binding protein-like I"/>
    <property type="match status" value="1"/>
</dbReference>
<dbReference type="AlphaFoldDB" id="A0A7C4RMU6"/>
<dbReference type="Pfam" id="PF13458">
    <property type="entry name" value="Peripla_BP_6"/>
    <property type="match status" value="1"/>
</dbReference>
<evidence type="ECO:0000313" key="5">
    <source>
        <dbReference type="EMBL" id="HGU31468.1"/>
    </source>
</evidence>
<evidence type="ECO:0000256" key="1">
    <source>
        <dbReference type="ARBA" id="ARBA00010062"/>
    </source>
</evidence>
<accession>A0A7C4RMU6</accession>
<dbReference type="InterPro" id="IPR028082">
    <property type="entry name" value="Peripla_BP_I"/>
</dbReference>
<reference evidence="5" key="1">
    <citation type="journal article" date="2020" name="mSystems">
        <title>Genome- and Community-Level Interaction Insights into Carbon Utilization and Element Cycling Functions of Hydrothermarchaeota in Hydrothermal Sediment.</title>
        <authorList>
            <person name="Zhou Z."/>
            <person name="Liu Y."/>
            <person name="Xu W."/>
            <person name="Pan J."/>
            <person name="Luo Z.H."/>
            <person name="Li M."/>
        </authorList>
    </citation>
    <scope>NUCLEOTIDE SEQUENCE [LARGE SCALE GENOMIC DNA]</scope>
    <source>
        <strain evidence="5">SpSt-477</strain>
    </source>
</reference>
<gene>
    <name evidence="5" type="ORF">ENS29_01265</name>
</gene>
<comment type="caution">
    <text evidence="5">The sequence shown here is derived from an EMBL/GenBank/DDBJ whole genome shotgun (WGS) entry which is preliminary data.</text>
</comment>
<name>A0A7C4RMU6_9BACT</name>
<dbReference type="PANTHER" id="PTHR30483:SF6">
    <property type="entry name" value="PERIPLASMIC BINDING PROTEIN OF ABC TRANSPORTER FOR NATURAL AMINO ACIDS"/>
    <property type="match status" value="1"/>
</dbReference>
<evidence type="ECO:0000256" key="3">
    <source>
        <dbReference type="SAM" id="SignalP"/>
    </source>
</evidence>
<proteinExistence type="inferred from homology"/>
<comment type="similarity">
    <text evidence="1">Belongs to the leucine-binding protein family.</text>
</comment>
<dbReference type="PANTHER" id="PTHR30483">
    <property type="entry name" value="LEUCINE-SPECIFIC-BINDING PROTEIN"/>
    <property type="match status" value="1"/>
</dbReference>
<evidence type="ECO:0000259" key="4">
    <source>
        <dbReference type="Pfam" id="PF13458"/>
    </source>
</evidence>
<feature type="chain" id="PRO_5027930806" description="Leucine-binding protein domain-containing protein" evidence="3">
    <location>
        <begin position="25"/>
        <end position="383"/>
    </location>
</feature>
<dbReference type="EMBL" id="DSUH01000028">
    <property type="protein sequence ID" value="HGU31468.1"/>
    <property type="molecule type" value="Genomic_DNA"/>
</dbReference>
<sequence>MRTKWGSLVLAVGLILGMTFSGFAKDGVDSAKKVIRLAGYDACTGKYGDYGMGDKRGQEIAIEEINRKGGIQAGPLKGYRLELQFFDDRGDPKESANIAKKVVAGDFLAALGPTMSSCALAATPVYARGGVANIVTYSNANTITEQGFENIVRLTYTTAAISNYMADQIKNSFHKTRVAVISENQDYGQQLLKYFRNAAKKLDIGIVEESVITPGQDLDFNAVLMKAKAANPEMLVLFVTYNEGGMLVKQTRQMGWDIPIYVPDAMTEPKFFELAGDLKDVYMQLSPTIDIEKPAAKALKEEWNKKYSGFPPLAAIYGYDAVKVAVAVIEKGATDRKSFIKLMKTVQVEGVGNPLYAFDAIGESKAPPFVTTPAAEYAKNVKK</sequence>
<feature type="signal peptide" evidence="3">
    <location>
        <begin position="1"/>
        <end position="24"/>
    </location>
</feature>
<protein>
    <recommendedName>
        <fullName evidence="4">Leucine-binding protein domain-containing protein</fullName>
    </recommendedName>
</protein>
<evidence type="ECO:0000256" key="2">
    <source>
        <dbReference type="ARBA" id="ARBA00022729"/>
    </source>
</evidence>